<sequence length="341" mass="38483">MALPLKKETNQPNLNTGLGSVANNNISSRPANDNTIPQDMQMQSGVANRLAASRASESASRRMSQASNDNFFDGEPEDDNQPKNDNEPENFNDPVANNENDFSYPTQNDERPNIEAEEQERQTQLDEGQQQEAAVFMAQRKQIMIAQIQKQVQALDKETNQLEKEIGNFKQTKAKKFLSFLQPKITFLIEEMLEILKKQVNHLAYKARIAFLEAALTTIGTFIGMLKAFKFITAIMDAAFVDSKSCLQAVIKTIETIIIPIILIIISPLYITFLAVLFYIGKIPLIKGAMTNDIIQMIEKLQKQQTAWQKQLSILKPLVAKQDQKKNLQNQAKQLQKPDKA</sequence>
<name>A0A1F6P992_9BACT</name>
<dbReference type="AlphaFoldDB" id="A0A1F6P992"/>
<dbReference type="STRING" id="1798705.A2563_03670"/>
<evidence type="ECO:0000313" key="4">
    <source>
        <dbReference type="EMBL" id="OGH92741.1"/>
    </source>
</evidence>
<dbReference type="Proteomes" id="UP000176634">
    <property type="component" value="Unassembled WGS sequence"/>
</dbReference>
<evidence type="ECO:0000256" key="3">
    <source>
        <dbReference type="SAM" id="Phobius"/>
    </source>
</evidence>
<organism evidence="4 5">
    <name type="scientific">Candidatus Magasanikbacteria bacterium RIFOXYD1_FULL_40_23</name>
    <dbReference type="NCBI Taxonomy" id="1798705"/>
    <lineage>
        <taxon>Bacteria</taxon>
        <taxon>Candidatus Magasanikiibacteriota</taxon>
    </lineage>
</organism>
<proteinExistence type="predicted"/>
<feature type="coiled-coil region" evidence="1">
    <location>
        <begin position="138"/>
        <end position="172"/>
    </location>
</feature>
<evidence type="ECO:0000313" key="5">
    <source>
        <dbReference type="Proteomes" id="UP000176634"/>
    </source>
</evidence>
<keyword evidence="3" id="KW-0472">Membrane</keyword>
<evidence type="ECO:0000256" key="1">
    <source>
        <dbReference type="SAM" id="Coils"/>
    </source>
</evidence>
<comment type="caution">
    <text evidence="4">The sequence shown here is derived from an EMBL/GenBank/DDBJ whole genome shotgun (WGS) entry which is preliminary data.</text>
</comment>
<feature type="compositionally biased region" description="Polar residues" evidence="2">
    <location>
        <begin position="10"/>
        <end position="46"/>
    </location>
</feature>
<evidence type="ECO:0000256" key="2">
    <source>
        <dbReference type="SAM" id="MobiDB-lite"/>
    </source>
</evidence>
<feature type="region of interest" description="Disordered" evidence="2">
    <location>
        <begin position="1"/>
        <end position="109"/>
    </location>
</feature>
<accession>A0A1F6P992</accession>
<dbReference type="EMBL" id="MFRA01000005">
    <property type="protein sequence ID" value="OGH92741.1"/>
    <property type="molecule type" value="Genomic_DNA"/>
</dbReference>
<protein>
    <submittedName>
        <fullName evidence="4">Uncharacterized protein</fullName>
    </submittedName>
</protein>
<keyword evidence="1" id="KW-0175">Coiled coil</keyword>
<reference evidence="4 5" key="1">
    <citation type="journal article" date="2016" name="Nat. Commun.">
        <title>Thousands of microbial genomes shed light on interconnected biogeochemical processes in an aquifer system.</title>
        <authorList>
            <person name="Anantharaman K."/>
            <person name="Brown C.T."/>
            <person name="Hug L.A."/>
            <person name="Sharon I."/>
            <person name="Castelle C.J."/>
            <person name="Probst A.J."/>
            <person name="Thomas B.C."/>
            <person name="Singh A."/>
            <person name="Wilkins M.J."/>
            <person name="Karaoz U."/>
            <person name="Brodie E.L."/>
            <person name="Williams K.H."/>
            <person name="Hubbard S.S."/>
            <person name="Banfield J.F."/>
        </authorList>
    </citation>
    <scope>NUCLEOTIDE SEQUENCE [LARGE SCALE GENOMIC DNA]</scope>
</reference>
<keyword evidence="3" id="KW-1133">Transmembrane helix</keyword>
<feature type="compositionally biased region" description="Polar residues" evidence="2">
    <location>
        <begin position="95"/>
        <end position="107"/>
    </location>
</feature>
<gene>
    <name evidence="4" type="ORF">A2563_03670</name>
</gene>
<feature type="compositionally biased region" description="Low complexity" evidence="2">
    <location>
        <begin position="47"/>
        <end position="67"/>
    </location>
</feature>
<keyword evidence="3" id="KW-0812">Transmembrane</keyword>
<feature type="transmembrane region" description="Helical" evidence="3">
    <location>
        <begin position="257"/>
        <end position="280"/>
    </location>
</feature>